<feature type="region of interest" description="Disordered" evidence="1">
    <location>
        <begin position="1"/>
        <end position="28"/>
    </location>
</feature>
<dbReference type="EMBL" id="JAGKQM010000507">
    <property type="protein sequence ID" value="KAH0854241.1"/>
    <property type="molecule type" value="Genomic_DNA"/>
</dbReference>
<organism evidence="2 3">
    <name type="scientific">Brassica napus</name>
    <name type="common">Rape</name>
    <dbReference type="NCBI Taxonomy" id="3708"/>
    <lineage>
        <taxon>Eukaryota</taxon>
        <taxon>Viridiplantae</taxon>
        <taxon>Streptophyta</taxon>
        <taxon>Embryophyta</taxon>
        <taxon>Tracheophyta</taxon>
        <taxon>Spermatophyta</taxon>
        <taxon>Magnoliopsida</taxon>
        <taxon>eudicotyledons</taxon>
        <taxon>Gunneridae</taxon>
        <taxon>Pentapetalae</taxon>
        <taxon>rosids</taxon>
        <taxon>malvids</taxon>
        <taxon>Brassicales</taxon>
        <taxon>Brassicaceae</taxon>
        <taxon>Brassiceae</taxon>
        <taxon>Brassica</taxon>
    </lineage>
</organism>
<protein>
    <recommendedName>
        <fullName evidence="4">Ovate family protein</fullName>
    </recommendedName>
</protein>
<evidence type="ECO:0008006" key="4">
    <source>
        <dbReference type="Google" id="ProtNLM"/>
    </source>
</evidence>
<proteinExistence type="predicted"/>
<accession>A0ABQ7XE92</accession>
<evidence type="ECO:0000256" key="1">
    <source>
        <dbReference type="SAM" id="MobiDB-lite"/>
    </source>
</evidence>
<gene>
    <name evidence="2" type="ORF">HID58_090079</name>
</gene>
<keyword evidence="3" id="KW-1185">Reference proteome</keyword>
<comment type="caution">
    <text evidence="2">The sequence shown here is derived from an EMBL/GenBank/DDBJ whole genome shotgun (WGS) entry which is preliminary data.</text>
</comment>
<feature type="compositionally biased region" description="Basic and acidic residues" evidence="1">
    <location>
        <begin position="15"/>
        <end position="28"/>
    </location>
</feature>
<dbReference type="Proteomes" id="UP000824890">
    <property type="component" value="Unassembled WGS sequence"/>
</dbReference>
<name>A0ABQ7XE92_BRANA</name>
<reference evidence="2 3" key="1">
    <citation type="submission" date="2021-05" db="EMBL/GenBank/DDBJ databases">
        <title>Genome Assembly of Synthetic Allotetraploid Brassica napus Reveals Homoeologous Exchanges between Subgenomes.</title>
        <authorList>
            <person name="Davis J.T."/>
        </authorList>
    </citation>
    <scope>NUCLEOTIDE SEQUENCE [LARGE SCALE GENOMIC DNA]</scope>
    <source>
        <strain evidence="3">cv. Da-Ae</strain>
        <tissue evidence="2">Seedling</tissue>
    </source>
</reference>
<sequence>MEDSSTRSQKKRRSFKETTKKHLSKEQEKELPNCLVSLKKSLHCKSELSDVHDLKSTKHLTTISTKRNLPRHLRRRMWGRLSGCSRSIANLKDVIHGSKRHFEKPPISGSPRSIGSNEFLNPMTHEVILSSSTCEIKITGVGDMASPAEQRNPAEEEINGPRLLLGC</sequence>
<evidence type="ECO:0000313" key="2">
    <source>
        <dbReference type="EMBL" id="KAH0854241.1"/>
    </source>
</evidence>
<evidence type="ECO:0000313" key="3">
    <source>
        <dbReference type="Proteomes" id="UP000824890"/>
    </source>
</evidence>